<dbReference type="AlphaFoldDB" id="A0A3L7ACH4"/>
<dbReference type="PRINTS" id="PR00037">
    <property type="entry name" value="HTHLACR"/>
</dbReference>
<dbReference type="PROSITE" id="PS00894">
    <property type="entry name" value="HTH_DEOR_1"/>
    <property type="match status" value="1"/>
</dbReference>
<dbReference type="PANTHER" id="PTHR30363:SF44">
    <property type="entry name" value="AGA OPERON TRANSCRIPTIONAL REPRESSOR-RELATED"/>
    <property type="match status" value="1"/>
</dbReference>
<dbReference type="GO" id="GO:0003677">
    <property type="term" value="F:DNA binding"/>
    <property type="evidence" value="ECO:0007669"/>
    <property type="project" value="UniProtKB-KW"/>
</dbReference>
<evidence type="ECO:0000313" key="5">
    <source>
        <dbReference type="EMBL" id="RLP78186.1"/>
    </source>
</evidence>
<keyword evidence="1" id="KW-0805">Transcription regulation</keyword>
<protein>
    <submittedName>
        <fullName evidence="5">DeoR/GlpR transcriptional regulator</fullName>
    </submittedName>
</protein>
<dbReference type="GO" id="GO:0003700">
    <property type="term" value="F:DNA-binding transcription factor activity"/>
    <property type="evidence" value="ECO:0007669"/>
    <property type="project" value="InterPro"/>
</dbReference>
<accession>A0A3L7ACH4</accession>
<dbReference type="Proteomes" id="UP000269692">
    <property type="component" value="Unassembled WGS sequence"/>
</dbReference>
<sequence length="253" mass="27177">MRMKDRRTRLLDALAAGEMDVDELARRFEVSASTIRRDLQRLDGEKAVRRTYGGAILANNPSELTLDERMAVNGAQKRAIARAAAGLIGEGETVILDAGSTVAALGQLLRGRRLRIVTNNLSLLPFLGRDPGLELIVLGGKFRPTSMSTVGVLAVEAMRRITADHVFTSADGIVAEHGLCEASLDQIALKSLMMSQARQVVVLADASKLGRAAQPFWAPLPPRFTLVTDAAVRDGQRRALEAAGADLRIAEAS</sequence>
<dbReference type="InterPro" id="IPR037171">
    <property type="entry name" value="NagB/RpiA_transferase-like"/>
</dbReference>
<dbReference type="Pfam" id="PF08220">
    <property type="entry name" value="HTH_DeoR"/>
    <property type="match status" value="1"/>
</dbReference>
<dbReference type="SMART" id="SM00420">
    <property type="entry name" value="HTH_DEOR"/>
    <property type="match status" value="1"/>
</dbReference>
<feature type="domain" description="HTH deoR-type" evidence="4">
    <location>
        <begin position="3"/>
        <end position="57"/>
    </location>
</feature>
<dbReference type="InterPro" id="IPR014036">
    <property type="entry name" value="DeoR-like_C"/>
</dbReference>
<keyword evidence="2" id="KW-0238">DNA-binding</keyword>
<evidence type="ECO:0000313" key="6">
    <source>
        <dbReference type="Proteomes" id="UP000269692"/>
    </source>
</evidence>
<keyword evidence="6" id="KW-1185">Reference proteome</keyword>
<proteinExistence type="predicted"/>
<dbReference type="InterPro" id="IPR036388">
    <property type="entry name" value="WH-like_DNA-bd_sf"/>
</dbReference>
<dbReference type="InterPro" id="IPR001034">
    <property type="entry name" value="DeoR_HTH"/>
</dbReference>
<comment type="caution">
    <text evidence="5">The sequence shown here is derived from an EMBL/GenBank/DDBJ whole genome shotgun (WGS) entry which is preliminary data.</text>
</comment>
<dbReference type="EMBL" id="RCTF01000009">
    <property type="protein sequence ID" value="RLP78186.1"/>
    <property type="molecule type" value="Genomic_DNA"/>
</dbReference>
<dbReference type="OrthoDB" id="31600at2"/>
<dbReference type="InterPro" id="IPR050313">
    <property type="entry name" value="Carb_Metab_HTH_regulators"/>
</dbReference>
<dbReference type="Gene3D" id="3.40.50.1360">
    <property type="match status" value="1"/>
</dbReference>
<evidence type="ECO:0000259" key="4">
    <source>
        <dbReference type="PROSITE" id="PS51000"/>
    </source>
</evidence>
<dbReference type="SUPFAM" id="SSF100950">
    <property type="entry name" value="NagB/RpiA/CoA transferase-like"/>
    <property type="match status" value="1"/>
</dbReference>
<reference evidence="5 6" key="1">
    <citation type="submission" date="2018-10" db="EMBL/GenBank/DDBJ databases">
        <title>Xanthobacter tagetidis genome sequencing and assembly.</title>
        <authorList>
            <person name="Maclea K.S."/>
            <person name="Goen A.E."/>
            <person name="Fatima S.A."/>
        </authorList>
    </citation>
    <scope>NUCLEOTIDE SEQUENCE [LARGE SCALE GENOMIC DNA]</scope>
    <source>
        <strain evidence="5 6">ATCC 700314</strain>
    </source>
</reference>
<evidence type="ECO:0000256" key="2">
    <source>
        <dbReference type="ARBA" id="ARBA00023125"/>
    </source>
</evidence>
<dbReference type="SMART" id="SM01134">
    <property type="entry name" value="DeoRC"/>
    <property type="match status" value="1"/>
</dbReference>
<keyword evidence="3" id="KW-0804">Transcription</keyword>
<dbReference type="SUPFAM" id="SSF46785">
    <property type="entry name" value="Winged helix' DNA-binding domain"/>
    <property type="match status" value="1"/>
</dbReference>
<gene>
    <name evidence="5" type="ORF">D9R14_12430</name>
</gene>
<dbReference type="Pfam" id="PF00455">
    <property type="entry name" value="DeoRC"/>
    <property type="match status" value="1"/>
</dbReference>
<dbReference type="InterPro" id="IPR018356">
    <property type="entry name" value="Tscrpt_reg_HTH_DeoR_CS"/>
</dbReference>
<name>A0A3L7ACH4_9HYPH</name>
<dbReference type="Gene3D" id="1.10.10.10">
    <property type="entry name" value="Winged helix-like DNA-binding domain superfamily/Winged helix DNA-binding domain"/>
    <property type="match status" value="1"/>
</dbReference>
<dbReference type="PANTHER" id="PTHR30363">
    <property type="entry name" value="HTH-TYPE TRANSCRIPTIONAL REGULATOR SRLR-RELATED"/>
    <property type="match status" value="1"/>
</dbReference>
<organism evidence="5 6">
    <name type="scientific">Xanthobacter tagetidis</name>
    <dbReference type="NCBI Taxonomy" id="60216"/>
    <lineage>
        <taxon>Bacteria</taxon>
        <taxon>Pseudomonadati</taxon>
        <taxon>Pseudomonadota</taxon>
        <taxon>Alphaproteobacteria</taxon>
        <taxon>Hyphomicrobiales</taxon>
        <taxon>Xanthobacteraceae</taxon>
        <taxon>Xanthobacter</taxon>
    </lineage>
</organism>
<evidence type="ECO:0000256" key="1">
    <source>
        <dbReference type="ARBA" id="ARBA00023015"/>
    </source>
</evidence>
<evidence type="ECO:0000256" key="3">
    <source>
        <dbReference type="ARBA" id="ARBA00023163"/>
    </source>
</evidence>
<dbReference type="PROSITE" id="PS51000">
    <property type="entry name" value="HTH_DEOR_2"/>
    <property type="match status" value="1"/>
</dbReference>
<dbReference type="InterPro" id="IPR036390">
    <property type="entry name" value="WH_DNA-bd_sf"/>
</dbReference>